<evidence type="ECO:0000313" key="2">
    <source>
        <dbReference type="EMBL" id="CFE39172.1"/>
    </source>
</evidence>
<name>A0A654T928_MYCTX</name>
<organism evidence="2 3">
    <name type="scientific">Mycobacterium tuberculosis</name>
    <dbReference type="NCBI Taxonomy" id="1773"/>
    <lineage>
        <taxon>Bacteria</taxon>
        <taxon>Bacillati</taxon>
        <taxon>Actinomycetota</taxon>
        <taxon>Actinomycetes</taxon>
        <taxon>Mycobacteriales</taxon>
        <taxon>Mycobacteriaceae</taxon>
        <taxon>Mycobacterium</taxon>
        <taxon>Mycobacterium tuberculosis complex</taxon>
    </lineage>
</organism>
<dbReference type="AlphaFoldDB" id="A0A654T928"/>
<reference evidence="2 3" key="1">
    <citation type="submission" date="2015-03" db="EMBL/GenBank/DDBJ databases">
        <authorList>
            <consortium name="Pathogen Informatics"/>
        </authorList>
    </citation>
    <scope>NUCLEOTIDE SEQUENCE [LARGE SCALE GENOMIC DNA]</scope>
    <source>
        <strain evidence="2 3">G09901357</strain>
    </source>
</reference>
<feature type="region of interest" description="Disordered" evidence="1">
    <location>
        <begin position="1"/>
        <end position="20"/>
    </location>
</feature>
<evidence type="ECO:0000313" key="3">
    <source>
        <dbReference type="Proteomes" id="UP000048289"/>
    </source>
</evidence>
<evidence type="ECO:0000256" key="1">
    <source>
        <dbReference type="SAM" id="MobiDB-lite"/>
    </source>
</evidence>
<dbReference type="Proteomes" id="UP000048289">
    <property type="component" value="Unassembled WGS sequence"/>
</dbReference>
<sequence length="287" mass="31362">MPARPGVAGVSEPGSAGERPLAQFTSIRLADDHRSGRLEAPDDLTVVGSRRDIALGAEGGWHSSNVDVVLDRDRNAQQRRRVAGRPPLIGGRRVGQRGFGEHYPEGVQCGLAHIDRAQGTSHQLFGRHCAGGQLVEQVGQGGQALVARAGNGSSIRPRSANHGVRDYRRGYPRCRGGVQNYCDAAVSGPGCCAAPAQARRSRPDRHPADPRSRVGPRGGQRCSTHPQQIRRAPGAVRAYRGATAPWPQPRHRHPGCLCRRVRHRHRRRLRPLHLRMRDTGNRRTPGR</sequence>
<proteinExistence type="predicted"/>
<accession>A0A654T928</accession>
<feature type="region of interest" description="Disordered" evidence="1">
    <location>
        <begin position="194"/>
        <end position="234"/>
    </location>
</feature>
<gene>
    <name evidence="2" type="ORF">ERS007681_01544</name>
</gene>
<protein>
    <submittedName>
        <fullName evidence="2">Uncharacterized protein</fullName>
    </submittedName>
</protein>
<dbReference type="EMBL" id="CFOE01000160">
    <property type="protein sequence ID" value="CFE39172.1"/>
    <property type="molecule type" value="Genomic_DNA"/>
</dbReference>